<organism evidence="1 2">
    <name type="scientific">Salipaludibacillus agaradhaerens</name>
    <name type="common">Bacillus agaradhaerens</name>
    <dbReference type="NCBI Taxonomy" id="76935"/>
    <lineage>
        <taxon>Bacteria</taxon>
        <taxon>Bacillati</taxon>
        <taxon>Bacillota</taxon>
        <taxon>Bacilli</taxon>
        <taxon>Bacillales</taxon>
        <taxon>Bacillaceae</taxon>
    </lineage>
</organism>
<dbReference type="RefSeq" id="WP_257822470.1">
    <property type="nucleotide sequence ID" value="NZ_JABXYM010000001.1"/>
</dbReference>
<dbReference type="PANTHER" id="PTHR34387">
    <property type="entry name" value="SLR1258 PROTEIN"/>
    <property type="match status" value="1"/>
</dbReference>
<reference evidence="1" key="1">
    <citation type="submission" date="2020-06" db="EMBL/GenBank/DDBJ databases">
        <title>Insight into the genomes of haloalkaliphilic bacilli from Kenyan soda lakes.</title>
        <authorList>
            <person name="Mwirichia R."/>
            <person name="Villamizar G.C."/>
            <person name="Poehlein A."/>
            <person name="Mugweru J."/>
            <person name="Kipnyargis A."/>
            <person name="Kiplimo D."/>
            <person name="Orwa P."/>
            <person name="Daniel R."/>
        </authorList>
    </citation>
    <scope>NUCLEOTIDE SEQUENCE</scope>
    <source>
        <strain evidence="1">B1096_S55</strain>
    </source>
</reference>
<dbReference type="Proteomes" id="UP001057753">
    <property type="component" value="Unassembled WGS sequence"/>
</dbReference>
<gene>
    <name evidence="1" type="ORF">HXA33_16255</name>
</gene>
<dbReference type="AlphaFoldDB" id="A0A9Q4B471"/>
<protein>
    <submittedName>
        <fullName evidence="1">SIMPL domain-containing protein</fullName>
    </submittedName>
</protein>
<dbReference type="InterPro" id="IPR007497">
    <property type="entry name" value="SIMPL/DUF541"/>
</dbReference>
<evidence type="ECO:0000313" key="2">
    <source>
        <dbReference type="Proteomes" id="UP001057753"/>
    </source>
</evidence>
<dbReference type="GO" id="GO:0006974">
    <property type="term" value="P:DNA damage response"/>
    <property type="evidence" value="ECO:0007669"/>
    <property type="project" value="TreeGrafter"/>
</dbReference>
<name>A0A9Q4B471_SALAG</name>
<dbReference type="PANTHER" id="PTHR34387:SF1">
    <property type="entry name" value="PERIPLASMIC IMMUNOGENIC PROTEIN"/>
    <property type="match status" value="1"/>
</dbReference>
<dbReference type="EMBL" id="JABXYM010000001">
    <property type="protein sequence ID" value="MCR6098093.1"/>
    <property type="molecule type" value="Genomic_DNA"/>
</dbReference>
<keyword evidence="2" id="KW-1185">Reference proteome</keyword>
<dbReference type="InterPro" id="IPR052022">
    <property type="entry name" value="26kDa_periplasmic_antigen"/>
</dbReference>
<sequence>MYYLYGEQRYSSLSRSITVMGEGAVRTIPDTATIQIGVVTEGDELSEVQRRNALIMGEVMDVLGDSGIPKENIQTTVYTVQPRYHFVDGQQVFDTYDVTNQVTVTLPTVEGLGDIVDLAVNAGANYISHISFSLGDDAYYYKIALNRAIEDAVAKAVSLSDTLNLTLDTTPVKIEEESYDLVRPLRTLAMETMMATPIEPGDLEITARVKARFRY</sequence>
<dbReference type="Pfam" id="PF04402">
    <property type="entry name" value="SIMPL"/>
    <property type="match status" value="1"/>
</dbReference>
<evidence type="ECO:0000313" key="1">
    <source>
        <dbReference type="EMBL" id="MCR6098093.1"/>
    </source>
</evidence>
<dbReference type="Gene3D" id="3.30.70.2970">
    <property type="entry name" value="Protein of unknown function (DUF541), domain 2"/>
    <property type="match status" value="1"/>
</dbReference>
<dbReference type="Gene3D" id="3.30.110.170">
    <property type="entry name" value="Protein of unknown function (DUF541), domain 1"/>
    <property type="match status" value="1"/>
</dbReference>
<accession>A0A9Q4B471</accession>
<proteinExistence type="predicted"/>
<comment type="caution">
    <text evidence="1">The sequence shown here is derived from an EMBL/GenBank/DDBJ whole genome shotgun (WGS) entry which is preliminary data.</text>
</comment>